<dbReference type="Pfam" id="PF08263">
    <property type="entry name" value="LRRNT_2"/>
    <property type="match status" value="1"/>
</dbReference>
<organism evidence="15 16">
    <name type="scientific">Lupinus luteus</name>
    <name type="common">European yellow lupine</name>
    <dbReference type="NCBI Taxonomy" id="3873"/>
    <lineage>
        <taxon>Eukaryota</taxon>
        <taxon>Viridiplantae</taxon>
        <taxon>Streptophyta</taxon>
        <taxon>Embryophyta</taxon>
        <taxon>Tracheophyta</taxon>
        <taxon>Spermatophyta</taxon>
        <taxon>Magnoliopsida</taxon>
        <taxon>eudicotyledons</taxon>
        <taxon>Gunneridae</taxon>
        <taxon>Pentapetalae</taxon>
        <taxon>rosids</taxon>
        <taxon>fabids</taxon>
        <taxon>Fabales</taxon>
        <taxon>Fabaceae</taxon>
        <taxon>Papilionoideae</taxon>
        <taxon>50 kb inversion clade</taxon>
        <taxon>genistoids sensu lato</taxon>
        <taxon>core genistoids</taxon>
        <taxon>Genisteae</taxon>
        <taxon>Lupinus</taxon>
    </lineage>
</organism>
<dbReference type="Pfam" id="PF13855">
    <property type="entry name" value="LRR_8"/>
    <property type="match status" value="2"/>
</dbReference>
<gene>
    <name evidence="15" type="ORF">LLUT_LOCUS17074</name>
</gene>
<name>A0AAV1X2S2_LUPLU</name>
<dbReference type="FunFam" id="3.80.10.10:FF:000111">
    <property type="entry name" value="LRR receptor-like serine/threonine-protein kinase ERECTA"/>
    <property type="match status" value="1"/>
</dbReference>
<dbReference type="InterPro" id="IPR001611">
    <property type="entry name" value="Leu-rich_rpt"/>
</dbReference>
<dbReference type="InterPro" id="IPR013210">
    <property type="entry name" value="LRR_N_plant-typ"/>
</dbReference>
<dbReference type="Pfam" id="PF23598">
    <property type="entry name" value="LRR_14"/>
    <property type="match status" value="1"/>
</dbReference>
<keyword evidence="3" id="KW-1003">Cell membrane</keyword>
<evidence type="ECO:0000259" key="14">
    <source>
        <dbReference type="Pfam" id="PF23598"/>
    </source>
</evidence>
<dbReference type="PANTHER" id="PTHR48063">
    <property type="entry name" value="LRR RECEPTOR-LIKE KINASE"/>
    <property type="match status" value="1"/>
</dbReference>
<feature type="domain" description="Disease resistance R13L4/SHOC-2-like LRR" evidence="14">
    <location>
        <begin position="316"/>
        <end position="501"/>
    </location>
</feature>
<dbReference type="InterPro" id="IPR055414">
    <property type="entry name" value="LRR_R13L4/SHOC2-like"/>
</dbReference>
<protein>
    <recommendedName>
        <fullName evidence="17">Leucine-rich repeat-containing N-terminal plant-type domain-containing protein</fullName>
    </recommendedName>
</protein>
<evidence type="ECO:0000256" key="5">
    <source>
        <dbReference type="ARBA" id="ARBA00022692"/>
    </source>
</evidence>
<evidence type="ECO:0000256" key="2">
    <source>
        <dbReference type="ARBA" id="ARBA00009592"/>
    </source>
</evidence>
<evidence type="ECO:0000256" key="12">
    <source>
        <dbReference type="SAM" id="Phobius"/>
    </source>
</evidence>
<keyword evidence="9 12" id="KW-0472">Membrane</keyword>
<dbReference type="SUPFAM" id="SSF52047">
    <property type="entry name" value="RNI-like"/>
    <property type="match status" value="1"/>
</dbReference>
<dbReference type="InterPro" id="IPR046956">
    <property type="entry name" value="RLP23-like"/>
</dbReference>
<evidence type="ECO:0000256" key="4">
    <source>
        <dbReference type="ARBA" id="ARBA00022614"/>
    </source>
</evidence>
<dbReference type="SUPFAM" id="SSF52058">
    <property type="entry name" value="L domain-like"/>
    <property type="match status" value="2"/>
</dbReference>
<feature type="transmembrane region" description="Helical" evidence="12">
    <location>
        <begin position="1066"/>
        <end position="1089"/>
    </location>
</feature>
<keyword evidence="16" id="KW-1185">Reference proteome</keyword>
<proteinExistence type="inferred from homology"/>
<dbReference type="PANTHER" id="PTHR48063:SF112">
    <property type="entry name" value="RECEPTOR LIKE PROTEIN 30-LIKE"/>
    <property type="match status" value="1"/>
</dbReference>
<evidence type="ECO:0000256" key="1">
    <source>
        <dbReference type="ARBA" id="ARBA00004251"/>
    </source>
</evidence>
<keyword evidence="7" id="KW-0677">Repeat</keyword>
<evidence type="ECO:0000256" key="9">
    <source>
        <dbReference type="ARBA" id="ARBA00023136"/>
    </source>
</evidence>
<evidence type="ECO:0000256" key="10">
    <source>
        <dbReference type="ARBA" id="ARBA00023170"/>
    </source>
</evidence>
<keyword evidence="4" id="KW-0433">Leucine-rich repeat</keyword>
<dbReference type="Proteomes" id="UP001497480">
    <property type="component" value="Unassembled WGS sequence"/>
</dbReference>
<sequence>MELKEILGKLHEVQSLSAPNGSISRYLISAAFAVLFLFGEICMSAHNSSMPLPCIQRERDALLHFKASLHDPSNRLSSWEGNLCCQWEGIGCHNITAHVVKLDLFNPCWRLTNQGELIRCDSYGNYSILSAQNVDPSLVDLEYLSYLDLSGNDFSGSPIPIFIGSMRSLTYLSLSTANFGGRIPSTLGNLTNLIHLDLSYNYGIDAYQSLNSNVINWVSGLQSLEHLDLSGIGLGAIDNLWQVLNMLPSLLRIYLRDCDLFNLSLPIVNHTNIAPQFLDISYNYLTNPVLDGFQNMTSLVHVDLYSNFLDLVPSWLGCFQKLKYLDISENVLYGPFPDVLRNMTSMESLYLSKTNFTLVPSWFGELNRLVHLDLSKNELSGPIPEAIRNMTSIEFLDLSFNRLTSVPCWFVELNKLVHLHLFKNDLTHMECSLSSILTNSCQLRFLNFSSNKLRREQIGDSELSGCITYDLKKLDLSQNDVRGSLPTWVWRLENLEYLNLASNFFYGLIPYYVGKQLELKKLYQYNNTFDGKLDDSFHYSLAKLVNLQRLDLSNNYLNGVIPQSIGELVNLQQLNLSNNHLSGIIPQSIGELVHLQVLDLSNNHLNGTIPQSLGQLSDLKTLIISKNKLHGNIPNNFDKLVGLTVLDLSSNILDGIISVGNEWSSVMPHLLLLNLSYNHINGPLPKNIGNIMPNLEHLFLGSNLINGSIPNSLCQTELSILDLSKNKLSGEIPNCWRDTVFWEEINLSSNKLSGVFPSSFWNISSLVWLHLNNNNLQQKLPVSTNVLENLLILDLGENKLSGRIPSWISNTFPSLHILRLRQNNLRGSIPSQLCQLASLKILDLSRNNLEGSIPLCLGNLTGMMLSNSDSNLNVSRIVEAPVSPISEAPIASIAVAPEPEWSKEDVKQIIKGREDDYIKILKLVVNMDLSENKLVGPIPSGITLLNGLHFLNLSYNHLEGEIPEMIGDMKSLESFDVSHNQLSGSIPDSMPSLTSLSHINLSHNNFSGLVPQVNQFLTYDSSVYADNPYLCGHELPNKCPGDESTEVPGSRGNEDKDDKNDKEEKIVFYFVIAVGFASGFWGVIGLLLLKKSWRHAYFRWVEDTMDDIYVAVVIKLAKLKKKWMVRNNIDG</sequence>
<dbReference type="Pfam" id="PF00560">
    <property type="entry name" value="LRR_1"/>
    <property type="match status" value="6"/>
</dbReference>
<keyword evidence="6" id="KW-0732">Signal</keyword>
<dbReference type="InterPro" id="IPR003591">
    <property type="entry name" value="Leu-rich_rpt_typical-subtyp"/>
</dbReference>
<evidence type="ECO:0000313" key="15">
    <source>
        <dbReference type="EMBL" id="CAL0316014.1"/>
    </source>
</evidence>
<dbReference type="Gene3D" id="3.80.10.10">
    <property type="entry name" value="Ribonuclease Inhibitor"/>
    <property type="match status" value="6"/>
</dbReference>
<dbReference type="FunFam" id="3.80.10.10:FF:000095">
    <property type="entry name" value="LRR receptor-like serine/threonine-protein kinase GSO1"/>
    <property type="match status" value="2"/>
</dbReference>
<dbReference type="AlphaFoldDB" id="A0AAV1X2S2"/>
<evidence type="ECO:0008006" key="17">
    <source>
        <dbReference type="Google" id="ProtNLM"/>
    </source>
</evidence>
<evidence type="ECO:0000256" key="11">
    <source>
        <dbReference type="ARBA" id="ARBA00023180"/>
    </source>
</evidence>
<comment type="caution">
    <text evidence="15">The sequence shown here is derived from an EMBL/GenBank/DDBJ whole genome shotgun (WGS) entry which is preliminary data.</text>
</comment>
<dbReference type="SMART" id="SM00369">
    <property type="entry name" value="LRR_TYP"/>
    <property type="match status" value="14"/>
</dbReference>
<dbReference type="EMBL" id="CAXHTB010000012">
    <property type="protein sequence ID" value="CAL0316014.1"/>
    <property type="molecule type" value="Genomic_DNA"/>
</dbReference>
<dbReference type="PROSITE" id="PS51450">
    <property type="entry name" value="LRR"/>
    <property type="match status" value="1"/>
</dbReference>
<dbReference type="GO" id="GO:0005886">
    <property type="term" value="C:plasma membrane"/>
    <property type="evidence" value="ECO:0007669"/>
    <property type="project" value="UniProtKB-SubCell"/>
</dbReference>
<keyword evidence="8 12" id="KW-1133">Transmembrane helix</keyword>
<keyword evidence="11" id="KW-0325">Glycoprotein</keyword>
<comment type="subcellular location">
    <subcellularLocation>
        <location evidence="1">Cell membrane</location>
        <topology evidence="1">Single-pass type I membrane protein</topology>
    </subcellularLocation>
</comment>
<evidence type="ECO:0000256" key="7">
    <source>
        <dbReference type="ARBA" id="ARBA00022737"/>
    </source>
</evidence>
<keyword evidence="10" id="KW-0675">Receptor</keyword>
<dbReference type="InterPro" id="IPR032675">
    <property type="entry name" value="LRR_dom_sf"/>
</dbReference>
<keyword evidence="5 12" id="KW-0812">Transmembrane</keyword>
<comment type="similarity">
    <text evidence="2">Belongs to the RLP family.</text>
</comment>
<dbReference type="PRINTS" id="PR00019">
    <property type="entry name" value="LEURICHRPT"/>
</dbReference>
<feature type="domain" description="Leucine-rich repeat-containing N-terminal plant-type" evidence="13">
    <location>
        <begin position="57"/>
        <end position="92"/>
    </location>
</feature>
<evidence type="ECO:0000259" key="13">
    <source>
        <dbReference type="Pfam" id="PF08263"/>
    </source>
</evidence>
<evidence type="ECO:0000313" key="16">
    <source>
        <dbReference type="Proteomes" id="UP001497480"/>
    </source>
</evidence>
<evidence type="ECO:0000256" key="3">
    <source>
        <dbReference type="ARBA" id="ARBA00022475"/>
    </source>
</evidence>
<accession>A0AAV1X2S2</accession>
<evidence type="ECO:0000256" key="6">
    <source>
        <dbReference type="ARBA" id="ARBA00022729"/>
    </source>
</evidence>
<reference evidence="15 16" key="1">
    <citation type="submission" date="2024-03" db="EMBL/GenBank/DDBJ databases">
        <authorList>
            <person name="Martinez-Hernandez J."/>
        </authorList>
    </citation>
    <scope>NUCLEOTIDE SEQUENCE [LARGE SCALE GENOMIC DNA]</scope>
</reference>
<evidence type="ECO:0000256" key="8">
    <source>
        <dbReference type="ARBA" id="ARBA00022989"/>
    </source>
</evidence>